<gene>
    <name evidence="1" type="ORF">ACFOM8_16045</name>
</gene>
<dbReference type="Proteomes" id="UP001595539">
    <property type="component" value="Unassembled WGS sequence"/>
</dbReference>
<protein>
    <submittedName>
        <fullName evidence="1">TAXI family TRAP transporter solute-binding subunit</fullName>
    </submittedName>
</protein>
<evidence type="ECO:0000313" key="2">
    <source>
        <dbReference type="Proteomes" id="UP001595539"/>
    </source>
</evidence>
<dbReference type="SUPFAM" id="SSF53850">
    <property type="entry name" value="Periplasmic binding protein-like II"/>
    <property type="match status" value="1"/>
</dbReference>
<organism evidence="1 2">
    <name type="scientific">Paracoccus angustae</name>
    <dbReference type="NCBI Taxonomy" id="1671480"/>
    <lineage>
        <taxon>Bacteria</taxon>
        <taxon>Pseudomonadati</taxon>
        <taxon>Pseudomonadota</taxon>
        <taxon>Alphaproteobacteria</taxon>
        <taxon>Rhodobacterales</taxon>
        <taxon>Paracoccaceae</taxon>
        <taxon>Paracoccus</taxon>
    </lineage>
</organism>
<dbReference type="NCBIfam" id="TIGR02122">
    <property type="entry name" value="TRAP_TAXI"/>
    <property type="match status" value="1"/>
</dbReference>
<dbReference type="Pfam" id="PF16868">
    <property type="entry name" value="NMT1_3"/>
    <property type="match status" value="1"/>
</dbReference>
<dbReference type="RefSeq" id="WP_377763041.1">
    <property type="nucleotide sequence ID" value="NZ_JBHRXY010000017.1"/>
</dbReference>
<proteinExistence type="predicted"/>
<dbReference type="PANTHER" id="PTHR42941">
    <property type="entry name" value="SLL1037 PROTEIN"/>
    <property type="match status" value="1"/>
</dbReference>
<keyword evidence="2" id="KW-1185">Reference proteome</keyword>
<name>A0ABV7U7A8_9RHOB</name>
<dbReference type="Gene3D" id="3.40.190.10">
    <property type="entry name" value="Periplasmic binding protein-like II"/>
    <property type="match status" value="2"/>
</dbReference>
<reference evidence="2" key="1">
    <citation type="journal article" date="2019" name="Int. J. Syst. Evol. Microbiol.">
        <title>The Global Catalogue of Microorganisms (GCM) 10K type strain sequencing project: providing services to taxonomists for standard genome sequencing and annotation.</title>
        <authorList>
            <consortium name="The Broad Institute Genomics Platform"/>
            <consortium name="The Broad Institute Genome Sequencing Center for Infectious Disease"/>
            <person name="Wu L."/>
            <person name="Ma J."/>
        </authorList>
    </citation>
    <scope>NUCLEOTIDE SEQUENCE [LARGE SCALE GENOMIC DNA]</scope>
    <source>
        <strain evidence="2">KCTC 42473</strain>
    </source>
</reference>
<dbReference type="EMBL" id="JBHRXY010000017">
    <property type="protein sequence ID" value="MFC3630954.1"/>
    <property type="molecule type" value="Genomic_DNA"/>
</dbReference>
<dbReference type="PANTHER" id="PTHR42941:SF1">
    <property type="entry name" value="SLL1037 PROTEIN"/>
    <property type="match status" value="1"/>
</dbReference>
<sequence>MAAMGLVTATPMAAFAQAGSLRWGSSSIGSSGYVILEALANVTNRNTELKGSVQATAGTTENFVLMDRDQLDIAHTTSLDWVAAKAGDKPFPGVIEANQLLCYTQWENPPLVMADSDIQTIEDLRGRSYSPSQPGSGSAAMARILFEAAGIIDDIQWVYGSWGEVYDLFGLGQIDAVHGVFTNGEPIGEVVKAEAAAPVRALEYSEEVLRAANARNAGIFSTELTPDTWPTLDRPIRTPGFSGILGADTRVSAEDGYAITKAILDHVDEVHKFGNLLHGVTLENAVAGLLIGHPVNAGAAQYYKEKNVWRDDLLIAGA</sequence>
<dbReference type="InterPro" id="IPR011852">
    <property type="entry name" value="TRAP_TAXI"/>
</dbReference>
<evidence type="ECO:0000313" key="1">
    <source>
        <dbReference type="EMBL" id="MFC3630954.1"/>
    </source>
</evidence>
<comment type="caution">
    <text evidence="1">The sequence shown here is derived from an EMBL/GenBank/DDBJ whole genome shotgun (WGS) entry which is preliminary data.</text>
</comment>
<accession>A0ABV7U7A8</accession>